<name>A0A346Y2C0_9ACTN</name>
<dbReference type="InterPro" id="IPR045854">
    <property type="entry name" value="NO2/SO3_Rdtase_4Fe4S_sf"/>
</dbReference>
<evidence type="ECO:0000256" key="9">
    <source>
        <dbReference type="ARBA" id="ARBA00023014"/>
    </source>
</evidence>
<protein>
    <recommendedName>
        <fullName evidence="2">assimilatory sulfite reductase (ferredoxin)</fullName>
        <ecNumber evidence="2">1.8.7.1</ecNumber>
    </recommendedName>
</protein>
<dbReference type="PROSITE" id="PS00365">
    <property type="entry name" value="NIR_SIR"/>
    <property type="match status" value="1"/>
</dbReference>
<reference evidence="13 14" key="1">
    <citation type="submission" date="2018-09" db="EMBL/GenBank/DDBJ databases">
        <title>Complete genome sequence of Euzebya sp. DY32-46 isolated from seawater of Pacific Ocean.</title>
        <authorList>
            <person name="Xu L."/>
            <person name="Wu Y.-H."/>
            <person name="Xu X.-W."/>
        </authorList>
    </citation>
    <scope>NUCLEOTIDE SEQUENCE [LARGE SCALE GENOMIC DNA]</scope>
    <source>
        <strain evidence="13 14">DY32-46</strain>
    </source>
</reference>
<proteinExistence type="predicted"/>
<dbReference type="EC" id="1.8.7.1" evidence="2"/>
<evidence type="ECO:0000256" key="7">
    <source>
        <dbReference type="ARBA" id="ARBA00023002"/>
    </source>
</evidence>
<dbReference type="PRINTS" id="PR00397">
    <property type="entry name" value="SIROHAEM"/>
</dbReference>
<dbReference type="RefSeq" id="WP_114592939.1">
    <property type="nucleotide sequence ID" value="NZ_CP031165.1"/>
</dbReference>
<dbReference type="GO" id="GO:0051539">
    <property type="term" value="F:4 iron, 4 sulfur cluster binding"/>
    <property type="evidence" value="ECO:0007669"/>
    <property type="project" value="UniProtKB-KW"/>
</dbReference>
<dbReference type="InterPro" id="IPR006066">
    <property type="entry name" value="NO2/SO3_Rdtase_FeS/sirohaem_BS"/>
</dbReference>
<dbReference type="KEGG" id="euz:DVS28_a3946"/>
<evidence type="ECO:0000256" key="1">
    <source>
        <dbReference type="ARBA" id="ARBA00003247"/>
    </source>
</evidence>
<dbReference type="Gene3D" id="3.30.413.10">
    <property type="entry name" value="Sulfite Reductase Hemoprotein, domain 1"/>
    <property type="match status" value="2"/>
</dbReference>
<dbReference type="OrthoDB" id="3189055at2"/>
<feature type="domain" description="Nitrite/Sulfite reductase ferredoxin-like" evidence="12">
    <location>
        <begin position="49"/>
        <end position="108"/>
    </location>
</feature>
<keyword evidence="5" id="KW-0479">Metal-binding</keyword>
<keyword evidence="14" id="KW-1185">Reference proteome</keyword>
<organism evidence="13 14">
    <name type="scientific">Euzebya pacifica</name>
    <dbReference type="NCBI Taxonomy" id="1608957"/>
    <lineage>
        <taxon>Bacteria</taxon>
        <taxon>Bacillati</taxon>
        <taxon>Actinomycetota</taxon>
        <taxon>Nitriliruptoria</taxon>
        <taxon>Euzebyales</taxon>
    </lineage>
</organism>
<dbReference type="InterPro" id="IPR051329">
    <property type="entry name" value="NIR_SIR_4Fe-4S"/>
</dbReference>
<dbReference type="Proteomes" id="UP000264006">
    <property type="component" value="Chromosome"/>
</dbReference>
<sequence>MVAATYADYAEIDEFEETIKAWRRGEVDDTTFRGQRLHMGTYGIRNSDAHMIRVKVPGGLLEPDHLDAVADIAEAHSRGFAHLTTRQNFQVHFVETDEVPALMRRLADAGLTTREACGNSVRTITQSHLVGIDPEEVVDTSPAAEAITRYFLRHPLTQQLPRKFKMAFDGSTRDHAQLGIHDIGFLGALDGEGNPGFRLFVGGGLGSAPREADLLEPFTPPERVLPTVEAILTVFDEHGERKNRVRARMKFLLNKWGIERFRAEVETVRIRLERENTYPAFEVPTKPAADAALADLPLPPAGDALDGDQVAAYERWRDTNSFAHPAGNGGVAYGAYATFHLGDVTSAQLRALAKVWRELGEDVQVRTTIRQNLLFVGLTAAQVPVLWATLEAENMALARAEKSGDVVSCPGAETCNLAVTASRGLAGAVTDALEANGLHEIENLRINISGCPNACGQHTTADLGFSGMSRRDPDGNEAPGYRVYVGARVGDGGAKFGHYVAKVPAKKAPDVAVLLLERYAGERDLGEAFADWVARVDPKSLKATLKEFDAMPTLEEDPDFYTDFGNSERFSVQIGEGECA</sequence>
<gene>
    <name evidence="13" type="ORF">DVS28_a3946</name>
</gene>
<evidence type="ECO:0000256" key="10">
    <source>
        <dbReference type="ARBA" id="ARBA00049518"/>
    </source>
</evidence>
<keyword evidence="7" id="KW-0560">Oxidoreductase</keyword>
<evidence type="ECO:0000259" key="12">
    <source>
        <dbReference type="Pfam" id="PF03460"/>
    </source>
</evidence>
<keyword evidence="9" id="KW-0411">Iron-sulfur</keyword>
<accession>A0A346Y2C0</accession>
<dbReference type="GO" id="GO:0050311">
    <property type="term" value="F:sulfite reductase (ferredoxin) activity"/>
    <property type="evidence" value="ECO:0007669"/>
    <property type="project" value="UniProtKB-EC"/>
</dbReference>
<dbReference type="AlphaFoldDB" id="A0A346Y2C0"/>
<dbReference type="PANTHER" id="PTHR32439">
    <property type="entry name" value="FERREDOXIN--NITRITE REDUCTASE, CHLOROPLASTIC"/>
    <property type="match status" value="1"/>
</dbReference>
<evidence type="ECO:0000256" key="6">
    <source>
        <dbReference type="ARBA" id="ARBA00022784"/>
    </source>
</evidence>
<evidence type="ECO:0000313" key="13">
    <source>
        <dbReference type="EMBL" id="AXV08617.1"/>
    </source>
</evidence>
<dbReference type="EMBL" id="CP031165">
    <property type="protein sequence ID" value="AXV08617.1"/>
    <property type="molecule type" value="Genomic_DNA"/>
</dbReference>
<dbReference type="Gene3D" id="3.90.480.10">
    <property type="entry name" value="Sulfite Reductase Hemoprotein,Domain 2"/>
    <property type="match status" value="1"/>
</dbReference>
<evidence type="ECO:0000256" key="8">
    <source>
        <dbReference type="ARBA" id="ARBA00023004"/>
    </source>
</evidence>
<feature type="domain" description="Nitrite/Sulfite reductase ferredoxin-like" evidence="12">
    <location>
        <begin position="334"/>
        <end position="392"/>
    </location>
</feature>
<dbReference type="Pfam" id="PF03460">
    <property type="entry name" value="NIR_SIR_ferr"/>
    <property type="match status" value="2"/>
</dbReference>
<dbReference type="InterPro" id="IPR006067">
    <property type="entry name" value="NO2/SO3_Rdtase_4Fe4S_dom"/>
</dbReference>
<dbReference type="SUPFAM" id="SSF56014">
    <property type="entry name" value="Nitrite and sulphite reductase 4Fe-4S domain-like"/>
    <property type="match status" value="2"/>
</dbReference>
<evidence type="ECO:0000256" key="5">
    <source>
        <dbReference type="ARBA" id="ARBA00022723"/>
    </source>
</evidence>
<dbReference type="GO" id="GO:0046872">
    <property type="term" value="F:metal ion binding"/>
    <property type="evidence" value="ECO:0007669"/>
    <property type="project" value="UniProtKB-KW"/>
</dbReference>
<dbReference type="InterPro" id="IPR036136">
    <property type="entry name" value="Nit/Sulf_reduc_fer-like_dom_sf"/>
</dbReference>
<feature type="domain" description="Nitrite/sulphite reductase 4Fe-4S" evidence="11">
    <location>
        <begin position="117"/>
        <end position="267"/>
    </location>
</feature>
<evidence type="ECO:0000256" key="3">
    <source>
        <dbReference type="ARBA" id="ARBA00022485"/>
    </source>
</evidence>
<comment type="function">
    <text evidence="1">Catalyzes the reduction of sulfite to sulfide, a step in the biosynthesis of sulfur-containing amino acids and cofactors.</text>
</comment>
<evidence type="ECO:0000256" key="4">
    <source>
        <dbReference type="ARBA" id="ARBA00022617"/>
    </source>
</evidence>
<evidence type="ECO:0000313" key="14">
    <source>
        <dbReference type="Proteomes" id="UP000264006"/>
    </source>
</evidence>
<dbReference type="SUPFAM" id="SSF55124">
    <property type="entry name" value="Nitrite/Sulfite reductase N-terminal domain-like"/>
    <property type="match status" value="2"/>
</dbReference>
<keyword evidence="6" id="KW-0883">Thioether bond</keyword>
<keyword evidence="4" id="KW-0349">Heme</keyword>
<dbReference type="PANTHER" id="PTHR32439:SF9">
    <property type="entry name" value="BLR3264 PROTEIN"/>
    <property type="match status" value="1"/>
</dbReference>
<dbReference type="GO" id="GO:0020037">
    <property type="term" value="F:heme binding"/>
    <property type="evidence" value="ECO:0007669"/>
    <property type="project" value="InterPro"/>
</dbReference>
<feature type="domain" description="Nitrite/sulphite reductase 4Fe-4S" evidence="11">
    <location>
        <begin position="405"/>
        <end position="545"/>
    </location>
</feature>
<evidence type="ECO:0000259" key="11">
    <source>
        <dbReference type="Pfam" id="PF01077"/>
    </source>
</evidence>
<comment type="catalytic activity">
    <reaction evidence="10">
        <text>hydrogen sulfide + 6 oxidized [2Fe-2S]-[ferredoxin] + 3 H2O = sulfite + 6 reduced [2Fe-2S]-[ferredoxin] + 7 H(+)</text>
        <dbReference type="Rhea" id="RHEA:23132"/>
        <dbReference type="Rhea" id="RHEA-COMP:10000"/>
        <dbReference type="Rhea" id="RHEA-COMP:10001"/>
        <dbReference type="ChEBI" id="CHEBI:15377"/>
        <dbReference type="ChEBI" id="CHEBI:15378"/>
        <dbReference type="ChEBI" id="CHEBI:17359"/>
        <dbReference type="ChEBI" id="CHEBI:29919"/>
        <dbReference type="ChEBI" id="CHEBI:33737"/>
        <dbReference type="ChEBI" id="CHEBI:33738"/>
        <dbReference type="EC" id="1.8.7.1"/>
    </reaction>
</comment>
<evidence type="ECO:0000256" key="2">
    <source>
        <dbReference type="ARBA" id="ARBA00012353"/>
    </source>
</evidence>
<keyword evidence="8" id="KW-0408">Iron</keyword>
<dbReference type="InterPro" id="IPR005117">
    <property type="entry name" value="NiRdtase/SiRdtase_haem-b_fer"/>
</dbReference>
<dbReference type="Pfam" id="PF01077">
    <property type="entry name" value="NIR_SIR"/>
    <property type="match status" value="2"/>
</dbReference>
<keyword evidence="3" id="KW-0004">4Fe-4S</keyword>